<dbReference type="Gene3D" id="3.30.40.10">
    <property type="entry name" value="Zinc/RING finger domain, C3HC4 (zinc finger)"/>
    <property type="match status" value="2"/>
</dbReference>
<feature type="compositionally biased region" description="Polar residues" evidence="5">
    <location>
        <begin position="420"/>
        <end position="438"/>
    </location>
</feature>
<evidence type="ECO:0000259" key="7">
    <source>
        <dbReference type="PROSITE" id="PS51805"/>
    </source>
</evidence>
<evidence type="ECO:0000313" key="9">
    <source>
        <dbReference type="RefSeq" id="XP_005092708.1"/>
    </source>
</evidence>
<evidence type="ECO:0000313" key="8">
    <source>
        <dbReference type="Proteomes" id="UP000694888"/>
    </source>
</evidence>
<evidence type="ECO:0000256" key="3">
    <source>
        <dbReference type="ARBA" id="ARBA00022833"/>
    </source>
</evidence>
<name>A0ABM0JFT7_APLCA</name>
<organism evidence="8 9">
    <name type="scientific">Aplysia californica</name>
    <name type="common">California sea hare</name>
    <dbReference type="NCBI Taxonomy" id="6500"/>
    <lineage>
        <taxon>Eukaryota</taxon>
        <taxon>Metazoa</taxon>
        <taxon>Spiralia</taxon>
        <taxon>Lophotrochozoa</taxon>
        <taxon>Mollusca</taxon>
        <taxon>Gastropoda</taxon>
        <taxon>Heterobranchia</taxon>
        <taxon>Euthyneura</taxon>
        <taxon>Tectipleura</taxon>
        <taxon>Aplysiida</taxon>
        <taxon>Aplysioidea</taxon>
        <taxon>Aplysiidae</taxon>
        <taxon>Aplysia</taxon>
    </lineage>
</organism>
<dbReference type="PROSITE" id="PS50016">
    <property type="entry name" value="ZF_PHD_2"/>
    <property type="match status" value="2"/>
</dbReference>
<feature type="compositionally biased region" description="Polar residues" evidence="5">
    <location>
        <begin position="297"/>
        <end position="311"/>
    </location>
</feature>
<dbReference type="InterPro" id="IPR049781">
    <property type="entry name" value="AF10/AF17_PHD"/>
</dbReference>
<feature type="domain" description="PHD-type" evidence="6">
    <location>
        <begin position="10"/>
        <end position="62"/>
    </location>
</feature>
<keyword evidence="8" id="KW-1185">Reference proteome</keyword>
<dbReference type="PROSITE" id="PS01359">
    <property type="entry name" value="ZF_PHD_1"/>
    <property type="match status" value="1"/>
</dbReference>
<keyword evidence="3" id="KW-0862">Zinc</keyword>
<dbReference type="InterPro" id="IPR001965">
    <property type="entry name" value="Znf_PHD"/>
</dbReference>
<proteinExistence type="predicted"/>
<feature type="domain" description="PHD-type" evidence="7">
    <location>
        <begin position="67"/>
        <end position="185"/>
    </location>
</feature>
<feature type="compositionally biased region" description="Low complexity" evidence="5">
    <location>
        <begin position="584"/>
        <end position="596"/>
    </location>
</feature>
<dbReference type="Pfam" id="PF13832">
    <property type="entry name" value="zf-HC5HC2H_2"/>
    <property type="match status" value="1"/>
</dbReference>
<feature type="compositionally biased region" description="Polar residues" evidence="5">
    <location>
        <begin position="242"/>
        <end position="251"/>
    </location>
</feature>
<evidence type="ECO:0000256" key="1">
    <source>
        <dbReference type="ARBA" id="ARBA00022723"/>
    </source>
</evidence>
<feature type="domain" description="PHD-type" evidence="6">
    <location>
        <begin position="122"/>
        <end position="184"/>
    </location>
</feature>
<dbReference type="CDD" id="cd15574">
    <property type="entry name" value="PHD_AF10_AF17"/>
    <property type="match status" value="1"/>
</dbReference>
<reference evidence="9" key="1">
    <citation type="submission" date="2025-08" db="UniProtKB">
        <authorList>
            <consortium name="RefSeq"/>
        </authorList>
    </citation>
    <scope>IDENTIFICATION</scope>
</reference>
<dbReference type="InterPro" id="IPR034732">
    <property type="entry name" value="EPHD"/>
</dbReference>
<gene>
    <name evidence="9" type="primary">LOC101857232</name>
</gene>
<keyword evidence="1" id="KW-0479">Metal-binding</keyword>
<feature type="region of interest" description="Disordered" evidence="5">
    <location>
        <begin position="583"/>
        <end position="617"/>
    </location>
</feature>
<protein>
    <submittedName>
        <fullName evidence="9">Protein AF-17 isoform X1</fullName>
    </submittedName>
</protein>
<dbReference type="SUPFAM" id="SSF57903">
    <property type="entry name" value="FYVE/PHD zinc finger"/>
    <property type="match status" value="1"/>
</dbReference>
<sequence length="751" mass="80718">MSKKDSKEMIGGCCVCSDERGWSENPLVYCDGAGCTVAVHQACYGIVQVPTGPWFCKKCESQERVARVKCELCPQRAGALKRTDAGGWCHVVCALYIPEAWFANVQTMEPIVLSAVPQERFNKICYICEEQKRDTKATAGACMQCNRNGCKQYFHVTCAQAQGLLCEVTGSYENVKYCGYCSHHYKKLKNHSNVKTIPAFKPIQNDNSTPESSPEKNPPSITNEDSKSGNVPVIKEVKSPPVDQSVSSTSDALPPTLIPNCDVDIGGSNPGQVSRSYSEVSDISSALSPLETEEAKNSGSDHNQEPSSSMTAPDAPVLHTASDVASNPVPTAPTPEIDVGDSAMEFSKVEVQQNQSQSSQLPAEGRSTSTGPRKKSTEPSKKGNASKKNVRNAISSTVTNRFSAGKESKKSSGKRRRDSAISNSKVENTGTAAQSTNLPGHHDYCGSIFGGSPYFQSLSAPGHVSLSSFSAQDNSSLSNGAPVLLHPPKHFPSHLTGSPRQNQDHSQEFPLTMEHLLEQQWEQGAQFLMEQGQHFDIASLLSCLHRLKGENHDLEEQVRGLTSRRDHLIAVNARLSLPLSLYDGSTSTSKSSSVGSLEDISSPDDVQAPSLEPTVVPSVQIPQNTSLIVEDILSPAENESPSLSSDRLKFCGDGLGTASNYTFSEQVCRSQPLLYSVVNPPPPTLSAVPSSMKASVPPYLSSLSESSSCSLPSSHLGTHLSNNSDSSYHANPTVNSATFKDVFQDIRKGGT</sequence>
<feature type="compositionally biased region" description="Polar residues" evidence="5">
    <location>
        <begin position="392"/>
        <end position="402"/>
    </location>
</feature>
<keyword evidence="2 4" id="KW-0863">Zinc-finger</keyword>
<evidence type="ECO:0000256" key="5">
    <source>
        <dbReference type="SAM" id="MobiDB-lite"/>
    </source>
</evidence>
<feature type="region of interest" description="Disordered" evidence="5">
    <location>
        <begin position="200"/>
        <end position="439"/>
    </location>
</feature>
<dbReference type="CDD" id="cd15672">
    <property type="entry name" value="ePHD_AF10_like"/>
    <property type="match status" value="1"/>
</dbReference>
<dbReference type="Pfam" id="PF13831">
    <property type="entry name" value="PHD_2"/>
    <property type="match status" value="1"/>
</dbReference>
<dbReference type="GeneID" id="101857232"/>
<dbReference type="RefSeq" id="XP_005092708.1">
    <property type="nucleotide sequence ID" value="XM_005092651.3"/>
</dbReference>
<dbReference type="InterPro" id="IPR019787">
    <property type="entry name" value="Znf_PHD-finger"/>
</dbReference>
<dbReference type="InterPro" id="IPR049773">
    <property type="entry name" value="AF10-like_CC"/>
</dbReference>
<dbReference type="CDD" id="cd20901">
    <property type="entry name" value="CC_AF10"/>
    <property type="match status" value="1"/>
</dbReference>
<evidence type="ECO:0000256" key="4">
    <source>
        <dbReference type="PROSITE-ProRule" id="PRU00146"/>
    </source>
</evidence>
<dbReference type="PROSITE" id="PS51805">
    <property type="entry name" value="EPHD"/>
    <property type="match status" value="1"/>
</dbReference>
<dbReference type="InterPro" id="IPR019786">
    <property type="entry name" value="Zinc_finger_PHD-type_CS"/>
</dbReference>
<dbReference type="SMART" id="SM00249">
    <property type="entry name" value="PHD"/>
    <property type="match status" value="2"/>
</dbReference>
<evidence type="ECO:0000256" key="2">
    <source>
        <dbReference type="ARBA" id="ARBA00022771"/>
    </source>
</evidence>
<dbReference type="PANTHER" id="PTHR13793">
    <property type="entry name" value="PHD FINGER PROTEINS"/>
    <property type="match status" value="1"/>
</dbReference>
<accession>A0ABM0JFT7</accession>
<dbReference type="InterPro" id="IPR011011">
    <property type="entry name" value="Znf_FYVE_PHD"/>
</dbReference>
<dbReference type="InterPro" id="IPR013083">
    <property type="entry name" value="Znf_RING/FYVE/PHD"/>
</dbReference>
<dbReference type="PANTHER" id="PTHR13793:SF164">
    <property type="entry name" value="ALHAMBRA, ISOFORM P"/>
    <property type="match status" value="1"/>
</dbReference>
<dbReference type="Proteomes" id="UP000694888">
    <property type="component" value="Unplaced"/>
</dbReference>
<feature type="compositionally biased region" description="Polar residues" evidence="5">
    <location>
        <begin position="270"/>
        <end position="287"/>
    </location>
</feature>
<dbReference type="InterPro" id="IPR050701">
    <property type="entry name" value="Histone_Mod_Regulator"/>
</dbReference>
<evidence type="ECO:0000259" key="6">
    <source>
        <dbReference type="PROSITE" id="PS50016"/>
    </source>
</evidence>